<proteinExistence type="predicted"/>
<comment type="caution">
    <text evidence="1">The sequence shown here is derived from an EMBL/GenBank/DDBJ whole genome shotgun (WGS) entry which is preliminary data.</text>
</comment>
<reference evidence="1" key="1">
    <citation type="submission" date="2016-01" db="EMBL/GenBank/DDBJ databases">
        <authorList>
            <person name="Peeters Charlotte."/>
        </authorList>
    </citation>
    <scope>NUCLEOTIDE SEQUENCE</scope>
    <source>
        <strain evidence="1">LMG 22936</strain>
    </source>
</reference>
<dbReference type="RefSeq" id="WP_087629660.1">
    <property type="nucleotide sequence ID" value="NZ_FCNZ02000004.1"/>
</dbReference>
<dbReference type="STRING" id="326475.AWB66_01516"/>
<sequence>MSEIANKRVLMERAQALIKASEPTLDQLGGVAEALAQVATDLIGADCRIVIKVDQKALQVAIERNERVRGAA</sequence>
<name>A0A158G234_9BURK</name>
<dbReference type="EMBL" id="FCNZ02000004">
    <property type="protein sequence ID" value="SAL26164.1"/>
    <property type="molecule type" value="Genomic_DNA"/>
</dbReference>
<dbReference type="Proteomes" id="UP000054717">
    <property type="component" value="Unassembled WGS sequence"/>
</dbReference>
<evidence type="ECO:0000313" key="1">
    <source>
        <dbReference type="EMBL" id="SAL26164.1"/>
    </source>
</evidence>
<gene>
    <name evidence="1" type="ORF">AWB66_01516</name>
</gene>
<evidence type="ECO:0000313" key="2">
    <source>
        <dbReference type="Proteomes" id="UP000054717"/>
    </source>
</evidence>
<accession>A0A158G234</accession>
<organism evidence="1 2">
    <name type="scientific">Caballeronia telluris</name>
    <dbReference type="NCBI Taxonomy" id="326475"/>
    <lineage>
        <taxon>Bacteria</taxon>
        <taxon>Pseudomonadati</taxon>
        <taxon>Pseudomonadota</taxon>
        <taxon>Betaproteobacteria</taxon>
        <taxon>Burkholderiales</taxon>
        <taxon>Burkholderiaceae</taxon>
        <taxon>Caballeronia</taxon>
    </lineage>
</organism>
<protein>
    <submittedName>
        <fullName evidence="1">Uncharacterized protein</fullName>
    </submittedName>
</protein>
<dbReference type="AlphaFoldDB" id="A0A158G234"/>
<keyword evidence="2" id="KW-1185">Reference proteome</keyword>